<comment type="caution">
    <text evidence="5">The sequence shown here is derived from an EMBL/GenBank/DDBJ whole genome shotgun (WGS) entry which is preliminary data.</text>
</comment>
<dbReference type="Proteomes" id="UP000095256">
    <property type="component" value="Unassembled WGS sequence"/>
</dbReference>
<feature type="compositionally biased region" description="Basic residues" evidence="2">
    <location>
        <begin position="138"/>
        <end position="149"/>
    </location>
</feature>
<dbReference type="InterPro" id="IPR029050">
    <property type="entry name" value="Immunoprotect_excell_Ig-like"/>
</dbReference>
<dbReference type="Gene3D" id="2.60.40.1240">
    <property type="match status" value="1"/>
</dbReference>
<gene>
    <name evidence="5" type="ORF">BCR26_05335</name>
</gene>
<dbReference type="InterPro" id="IPR031989">
    <property type="entry name" value="DUF5067"/>
</dbReference>
<evidence type="ECO:0000313" key="5">
    <source>
        <dbReference type="EMBL" id="OEH81272.1"/>
    </source>
</evidence>
<feature type="compositionally biased region" description="Low complexity" evidence="2">
    <location>
        <begin position="172"/>
        <end position="185"/>
    </location>
</feature>
<protein>
    <recommendedName>
        <fullName evidence="4">DUF5067 domain-containing protein</fullName>
    </recommendedName>
</protein>
<dbReference type="RefSeq" id="WP_069699860.1">
    <property type="nucleotide sequence ID" value="NZ_JAGGMA010000004.1"/>
</dbReference>
<dbReference type="Pfam" id="PF16729">
    <property type="entry name" value="DUF5067"/>
    <property type="match status" value="1"/>
</dbReference>
<feature type="chain" id="PRO_5038684643" description="DUF5067 domain-containing protein" evidence="3">
    <location>
        <begin position="20"/>
        <end position="326"/>
    </location>
</feature>
<keyword evidence="1 3" id="KW-0732">Signal</keyword>
<feature type="domain" description="DUF5067" evidence="4">
    <location>
        <begin position="194"/>
        <end position="311"/>
    </location>
</feature>
<sequence length="326" mass="36166">MKKIMRVILLGSSIFILSACGSKVTKEVLEANQWEVNFGNDDEAKFIADFSDDVMNLSFDTSSLASEASNEWEEIGEGLAKSFLGNMSYEVKYELKGDSIHLKNKGLDLDNSFAISKKGTDVIFTNKKNKDKTLVLKPQKKDKNKKAQKKERESSATTTTSLTKSSSEESLKQSSESESIVNSESPIDSDSLPINNNKMKTKDLEFTINKASIIPVGEKGNEYGDVPVLAIWYTTTNNSDRAFSPLAWVSYTKVIQDNDPNKVNELRVASTPDEAFLNDQSAEIKKGGSLKSAVAYELSDETTNVEIKISDYFEKKEAESVIIKLK</sequence>
<feature type="signal peptide" evidence="3">
    <location>
        <begin position="1"/>
        <end position="19"/>
    </location>
</feature>
<evidence type="ECO:0000256" key="1">
    <source>
        <dbReference type="ARBA" id="ARBA00022729"/>
    </source>
</evidence>
<dbReference type="EMBL" id="MIEK01000056">
    <property type="protein sequence ID" value="OEH81272.1"/>
    <property type="molecule type" value="Genomic_DNA"/>
</dbReference>
<proteinExistence type="predicted"/>
<organism evidence="5 6">
    <name type="scientific">Enterococcus rivorum</name>
    <dbReference type="NCBI Taxonomy" id="762845"/>
    <lineage>
        <taxon>Bacteria</taxon>
        <taxon>Bacillati</taxon>
        <taxon>Bacillota</taxon>
        <taxon>Bacilli</taxon>
        <taxon>Lactobacillales</taxon>
        <taxon>Enterococcaceae</taxon>
        <taxon>Enterococcus</taxon>
    </lineage>
</organism>
<dbReference type="AlphaFoldDB" id="A0A1E5KTP4"/>
<accession>A0A1E5KTP4</accession>
<dbReference type="STRING" id="762845.BCR26_05335"/>
<dbReference type="OrthoDB" id="2190227at2"/>
<keyword evidence="6" id="KW-1185">Reference proteome</keyword>
<evidence type="ECO:0000256" key="3">
    <source>
        <dbReference type="SAM" id="SignalP"/>
    </source>
</evidence>
<name>A0A1E5KTP4_9ENTE</name>
<evidence type="ECO:0000259" key="4">
    <source>
        <dbReference type="Pfam" id="PF16729"/>
    </source>
</evidence>
<evidence type="ECO:0000313" key="6">
    <source>
        <dbReference type="Proteomes" id="UP000095256"/>
    </source>
</evidence>
<dbReference type="PROSITE" id="PS51257">
    <property type="entry name" value="PROKAR_LIPOPROTEIN"/>
    <property type="match status" value="1"/>
</dbReference>
<feature type="region of interest" description="Disordered" evidence="2">
    <location>
        <begin position="135"/>
        <end position="196"/>
    </location>
</feature>
<feature type="compositionally biased region" description="Polar residues" evidence="2">
    <location>
        <begin position="186"/>
        <end position="196"/>
    </location>
</feature>
<reference evidence="5 6" key="1">
    <citation type="submission" date="2016-09" db="EMBL/GenBank/DDBJ databases">
        <authorList>
            <person name="Capua I."/>
            <person name="De Benedictis P."/>
            <person name="Joannis T."/>
            <person name="Lombin L.H."/>
            <person name="Cattoli G."/>
        </authorList>
    </citation>
    <scope>NUCLEOTIDE SEQUENCE [LARGE SCALE GENOMIC DNA]</scope>
    <source>
        <strain evidence="5 6">LMG 25899</strain>
    </source>
</reference>
<feature type="compositionally biased region" description="Low complexity" evidence="2">
    <location>
        <begin position="155"/>
        <end position="165"/>
    </location>
</feature>
<evidence type="ECO:0000256" key="2">
    <source>
        <dbReference type="SAM" id="MobiDB-lite"/>
    </source>
</evidence>